<proteinExistence type="predicted"/>
<dbReference type="EMBL" id="VSRR010001400">
    <property type="protein sequence ID" value="MPC24987.1"/>
    <property type="molecule type" value="Genomic_DNA"/>
</dbReference>
<organism evidence="2 3">
    <name type="scientific">Portunus trituberculatus</name>
    <name type="common">Swimming crab</name>
    <name type="synonym">Neptunus trituberculatus</name>
    <dbReference type="NCBI Taxonomy" id="210409"/>
    <lineage>
        <taxon>Eukaryota</taxon>
        <taxon>Metazoa</taxon>
        <taxon>Ecdysozoa</taxon>
        <taxon>Arthropoda</taxon>
        <taxon>Crustacea</taxon>
        <taxon>Multicrustacea</taxon>
        <taxon>Malacostraca</taxon>
        <taxon>Eumalacostraca</taxon>
        <taxon>Eucarida</taxon>
        <taxon>Decapoda</taxon>
        <taxon>Pleocyemata</taxon>
        <taxon>Brachyura</taxon>
        <taxon>Eubrachyura</taxon>
        <taxon>Portunoidea</taxon>
        <taxon>Portunidae</taxon>
        <taxon>Portuninae</taxon>
        <taxon>Portunus</taxon>
    </lineage>
</organism>
<gene>
    <name evidence="2" type="ORF">E2C01_018082</name>
</gene>
<accession>A0A5B7DV83</accession>
<evidence type="ECO:0000313" key="2">
    <source>
        <dbReference type="EMBL" id="MPC24987.1"/>
    </source>
</evidence>
<name>A0A5B7DV83_PORTR</name>
<evidence type="ECO:0000256" key="1">
    <source>
        <dbReference type="SAM" id="MobiDB-lite"/>
    </source>
</evidence>
<feature type="region of interest" description="Disordered" evidence="1">
    <location>
        <begin position="1"/>
        <end position="24"/>
    </location>
</feature>
<reference evidence="2 3" key="1">
    <citation type="submission" date="2019-05" db="EMBL/GenBank/DDBJ databases">
        <title>Another draft genome of Portunus trituberculatus and its Hox gene families provides insights of decapod evolution.</title>
        <authorList>
            <person name="Jeong J.-H."/>
            <person name="Song I."/>
            <person name="Kim S."/>
            <person name="Choi T."/>
            <person name="Kim D."/>
            <person name="Ryu S."/>
            <person name="Kim W."/>
        </authorList>
    </citation>
    <scope>NUCLEOTIDE SEQUENCE [LARGE SCALE GENOMIC DNA]</scope>
    <source>
        <tissue evidence="2">Muscle</tissue>
    </source>
</reference>
<dbReference type="Proteomes" id="UP000324222">
    <property type="component" value="Unassembled WGS sequence"/>
</dbReference>
<sequence length="69" mass="8201">MKDTQTTGCQRPRYPGHASTHHQEGRALRRFLGMVGFYRHFCPKFASVKWEENLYQVWLMTVMKEAVVR</sequence>
<protein>
    <submittedName>
        <fullName evidence="2">Uncharacterized protein</fullName>
    </submittedName>
</protein>
<dbReference type="AlphaFoldDB" id="A0A5B7DV83"/>
<comment type="caution">
    <text evidence="2">The sequence shown here is derived from an EMBL/GenBank/DDBJ whole genome shotgun (WGS) entry which is preliminary data.</text>
</comment>
<evidence type="ECO:0000313" key="3">
    <source>
        <dbReference type="Proteomes" id="UP000324222"/>
    </source>
</evidence>
<dbReference type="Gene3D" id="3.30.70.270">
    <property type="match status" value="1"/>
</dbReference>
<keyword evidence="3" id="KW-1185">Reference proteome</keyword>
<dbReference type="InterPro" id="IPR043128">
    <property type="entry name" value="Rev_trsase/Diguanyl_cyclase"/>
</dbReference>